<dbReference type="EMBL" id="DS989739">
    <property type="protein sequence ID" value="EEA08425.1"/>
    <property type="molecule type" value="Genomic_DNA"/>
</dbReference>
<dbReference type="RefSeq" id="XP_002142774.1">
    <property type="nucleotide sequence ID" value="XM_002142738.1"/>
</dbReference>
<evidence type="ECO:0000313" key="1">
    <source>
        <dbReference type="EMBL" id="EEA08425.1"/>
    </source>
</evidence>
<organism evidence="1 2">
    <name type="scientific">Cryptosporidium muris (strain RN66)</name>
    <dbReference type="NCBI Taxonomy" id="441375"/>
    <lineage>
        <taxon>Eukaryota</taxon>
        <taxon>Sar</taxon>
        <taxon>Alveolata</taxon>
        <taxon>Apicomplexa</taxon>
        <taxon>Conoidasida</taxon>
        <taxon>Coccidia</taxon>
        <taxon>Eucoccidiorida</taxon>
        <taxon>Eimeriorina</taxon>
        <taxon>Cryptosporidiidae</taxon>
        <taxon>Cryptosporidium</taxon>
    </lineage>
</organism>
<dbReference type="Proteomes" id="UP000001460">
    <property type="component" value="Unassembled WGS sequence"/>
</dbReference>
<dbReference type="AlphaFoldDB" id="B6AJN4"/>
<name>B6AJN4_CRYMR</name>
<dbReference type="OrthoDB" id="338064at2759"/>
<proteinExistence type="predicted"/>
<reference evidence="1" key="1">
    <citation type="submission" date="2008-06" db="EMBL/GenBank/DDBJ databases">
        <authorList>
            <person name="Lorenzi H."/>
            <person name="Inman J."/>
            <person name="Miller J."/>
            <person name="Schobel S."/>
            <person name="Amedeo P."/>
            <person name="Caler E.V."/>
            <person name="da Silva J."/>
        </authorList>
    </citation>
    <scope>NUCLEOTIDE SEQUENCE [LARGE SCALE GENOMIC DNA]</scope>
    <source>
        <strain evidence="1">RN66</strain>
    </source>
</reference>
<dbReference type="OMA" id="ANHERCL"/>
<dbReference type="GeneID" id="6997819"/>
<keyword evidence="2" id="KW-1185">Reference proteome</keyword>
<protein>
    <submittedName>
        <fullName evidence="1">Uncharacterized protein</fullName>
    </submittedName>
</protein>
<sequence>MNKLRFLTKRNVWFITISILSLFINGNAKYMTLPQVDYIEAPVIPEVIKKPKYSMNKYRYQIALEDQRNQDLHKKRVLMTELEAQLAKILHWRIMNDENLLVPIDFLGIEKLMMQLLRNFGFSVSNCQVLLIDEGFSHEKSLEYCLNLEPFGTIECHALTWIDYSIVVDMKERMKRRGMLMETKDLCRFVERIKPSLVAKPEKKSLFGKCQLIVNDELLSQYGVTNIDSDLLCTLMDYTIQNPCTSLSVNELSEVMKIGLHLGQFLYPRLFPIFVRDLCTARKMMRRGPTREICRNAVTKVLIDKAYALKDQIVTNDWLFYTEIWRSCAYVYKKKAIGAQKTNLDKEFFDISLGIKWSDGTFRGIDSDYPPSPYARIHGRTIEEESDTLVMSIFDRKIETEDLDIISDDTVELSNNEVVVPRRKWVSSGIVNRIETPDEFLWPVREGVALNTVQKMWAHILFGLYRDSGNKAYRLEDFELLSSRIDPTNVFSTCQRLIFGKIKKYPGTQRDGKGGRFTEKQIADWCAAIDGTRSRVCLGLPTPAFLWSKEILQNLTELRQDSNFAIDQRDVCALMNMMQPWNYSNKKGFTAMCLQTLETSNILDNKSMDKSFSEKYGLTENESRQLCILFKPANHERCLKLSAQDLSVAYLLANKLGKIKKENKVLKVTYNAACQVLDRVKSTGTKQHCTLAVAEFVGNIAVESRVTGSVLIEGVRNICNELFEKSESKENLSVIRDIIEDIYSDISKNMPPNPRDIDIVENIKDLNEDIEFQFKSNKYLYGPYQYDDSRKIFGPKGSGDFWSPFHVSSTDQVQGIYLNPKLKVSLKSPHFSNVSLELLTISGNGIFGSWAETMQSTYIRVSPPSTVHSNLYIPPFSRIAKKINTNRELVFTSCLSVLKKNKISEEIANEVCKSIDPYSSPACHSLFIVLLQYTEDVHDYITSASNGKIFYDFSDLCKIMYVLNPLQYNDGSIGNAAQVCVSSSIMVDFQRKYSTSDYFMSNLCSKIDLTRTQSFARINLSQRKRVMIAAKVISTSIAKSYEYVYMTKGGINWARNVPRVSFENMINLISNTGDEIADEAECEKSCNSDGVFFKNVLPDYSICMKACMVSVDDRSNGDQRYARYQGVGTHKNPSRHTWWQS</sequence>
<gene>
    <name evidence="1" type="ORF">CMU_021890</name>
</gene>
<accession>B6AJN4</accession>
<evidence type="ECO:0000313" key="2">
    <source>
        <dbReference type="Proteomes" id="UP000001460"/>
    </source>
</evidence>
<dbReference type="VEuPathDB" id="CryptoDB:CMU_021890"/>